<dbReference type="SUPFAM" id="SSF51735">
    <property type="entry name" value="NAD(P)-binding Rossmann-fold domains"/>
    <property type="match status" value="1"/>
</dbReference>
<feature type="region of interest" description="Disordered" evidence="1">
    <location>
        <begin position="41"/>
        <end position="98"/>
    </location>
</feature>
<feature type="domain" description="NAD(P)-binding" evidence="2">
    <location>
        <begin position="8"/>
        <end position="57"/>
    </location>
</feature>
<dbReference type="Gene3D" id="3.40.50.720">
    <property type="entry name" value="NAD(P)-binding Rossmann-like Domain"/>
    <property type="match status" value="1"/>
</dbReference>
<evidence type="ECO:0000313" key="3">
    <source>
        <dbReference type="EMBL" id="ELP63200.1"/>
    </source>
</evidence>
<sequence length="98" mass="10203">MSRIVVFGAAGKAGSRVIAEAAARGHKVTAVARDIGRLGQLPEGLRPVTGDGDAQTTCSRAKEEGRGTRSSQQSKVVRRSRRHDASLSPPGGTRHTGS</sequence>
<evidence type="ECO:0000256" key="1">
    <source>
        <dbReference type="SAM" id="MobiDB-lite"/>
    </source>
</evidence>
<dbReference type="InterPro" id="IPR016040">
    <property type="entry name" value="NAD(P)-bd_dom"/>
</dbReference>
<reference evidence="3 4" key="1">
    <citation type="journal article" date="2011" name="Plasmid">
        <title>Streptomyces turgidiscabies Car8 contains a modular pathogenicity island that shares virulence genes with other actinobacterial plant pathogens.</title>
        <authorList>
            <person name="Huguet-Tapia J.C."/>
            <person name="Badger J.H."/>
            <person name="Loria R."/>
            <person name="Pettis G.S."/>
        </authorList>
    </citation>
    <scope>NUCLEOTIDE SEQUENCE [LARGE SCALE GENOMIC DNA]</scope>
    <source>
        <strain evidence="3 4">Car8</strain>
    </source>
</reference>
<dbReference type="Proteomes" id="UP000010931">
    <property type="component" value="Unassembled WGS sequence"/>
</dbReference>
<organism evidence="3 4">
    <name type="scientific">Streptomyces turgidiscabies (strain Car8)</name>
    <dbReference type="NCBI Taxonomy" id="698760"/>
    <lineage>
        <taxon>Bacteria</taxon>
        <taxon>Bacillati</taxon>
        <taxon>Actinomycetota</taxon>
        <taxon>Actinomycetes</taxon>
        <taxon>Kitasatosporales</taxon>
        <taxon>Streptomycetaceae</taxon>
        <taxon>Streptomyces</taxon>
    </lineage>
</organism>
<dbReference type="GeneID" id="97407849"/>
<dbReference type="AlphaFoldDB" id="L7EXU1"/>
<comment type="caution">
    <text evidence="3">The sequence shown here is derived from an EMBL/GenBank/DDBJ whole genome shotgun (WGS) entry which is preliminary data.</text>
</comment>
<dbReference type="EMBL" id="AEJB01000533">
    <property type="protein sequence ID" value="ELP63200.1"/>
    <property type="molecule type" value="Genomic_DNA"/>
</dbReference>
<gene>
    <name evidence="3" type="ORF">STRTUCAR8_00530</name>
</gene>
<evidence type="ECO:0000259" key="2">
    <source>
        <dbReference type="Pfam" id="PF13460"/>
    </source>
</evidence>
<proteinExistence type="predicted"/>
<dbReference type="STRING" id="85558.T45_05145"/>
<dbReference type="RefSeq" id="WP_006381860.1">
    <property type="nucleotide sequence ID" value="NZ_AEJB01000533.1"/>
</dbReference>
<dbReference type="InterPro" id="IPR036291">
    <property type="entry name" value="NAD(P)-bd_dom_sf"/>
</dbReference>
<dbReference type="Pfam" id="PF13460">
    <property type="entry name" value="NAD_binding_10"/>
    <property type="match status" value="1"/>
</dbReference>
<protein>
    <recommendedName>
        <fullName evidence="2">NAD(P)-binding domain-containing protein</fullName>
    </recommendedName>
</protein>
<keyword evidence="4" id="KW-1185">Reference proteome</keyword>
<accession>L7EXU1</accession>
<name>L7EXU1_STRT8</name>
<evidence type="ECO:0000313" key="4">
    <source>
        <dbReference type="Proteomes" id="UP000010931"/>
    </source>
</evidence>